<keyword evidence="5 7" id="KW-0862">Zinc</keyword>
<evidence type="ECO:0000256" key="6">
    <source>
        <dbReference type="ARBA" id="ARBA00023049"/>
    </source>
</evidence>
<dbReference type="EMBL" id="JAPWTK010000129">
    <property type="protein sequence ID" value="KAJ8948826.1"/>
    <property type="molecule type" value="Genomic_DNA"/>
</dbReference>
<evidence type="ECO:0000256" key="1">
    <source>
        <dbReference type="ARBA" id="ARBA00006040"/>
    </source>
</evidence>
<dbReference type="InterPro" id="IPR024079">
    <property type="entry name" value="MetalloPept_cat_dom_sf"/>
</dbReference>
<keyword evidence="4 7" id="KW-0378">Hydrolase</keyword>
<sequence>MALSFCRRQICINKTLLQPKRYQHGYIILVPEIGEDLPEKKTIFQNNRTVEQRLQSKLWISEAGVKAIEDVITKKTCDDIFKEVFQPLEKVGTPLDMTWGLSKTLYLGNSTLMPTSSYMSIHDRARRARASKFNNKAIYQAVKSELESDREKNSEEMRILQKFAVEAKLNGLNLNSNDQVLLTEYLKKLNNERTIFKQKNEISTKQFSHIIKDSSIVKEFPDILLKSLSVDSNHPLNGPWRITLSPHVYMPVMKYCPDREIRWNIWQALVSRGSTQRDRDLVTSVNLEEIRFVRNDIAKLLGYNCYADMSMETKMAGSLSKVQSVLHNLLENAKPAQEDELKNFAVDRGFSYENLELWDIPYWRRKQQKSELDYTEDSFKEYFPLPKVLTGLFQLCEKLLNVVIKQRHNVSTWHKDVKFYDVFESHSSAPVAGFYFDPYERSEEKVRFQGHGWMVGIQNQSRITNTKPLAALIFNFEPPVGEKQSHLTFNEVKSLFHKFGHAMQHLLTRTNYSEVAGLSNVEWDAVEISGHVFSHWLYNKNVIDSISCHCHSEDTLPEQKFETLLKIGKHMAGLDLCRELYLSALDLELHTSKDFWLDIVKRLWPKYRCFNLHKIDSHPCSFTQIFTEEWGAAYYSHIWSRMIAADVYSAFHEVQGDEQQVIDVGKRFRDTFLAFGGSVHPSKTFREFRGRDPSPKALLSSLGLKNRSNNKPI</sequence>
<dbReference type="PANTHER" id="PTHR11804">
    <property type="entry name" value="PROTEASE M3 THIMET OLIGOPEPTIDASE-RELATED"/>
    <property type="match status" value="1"/>
</dbReference>
<keyword evidence="6 7" id="KW-0482">Metalloprotease</keyword>
<dbReference type="Gene3D" id="1.10.1370.10">
    <property type="entry name" value="Neurolysin, domain 3"/>
    <property type="match status" value="1"/>
</dbReference>
<dbReference type="Pfam" id="PF01432">
    <property type="entry name" value="Peptidase_M3"/>
    <property type="match status" value="1"/>
</dbReference>
<organism evidence="9 10">
    <name type="scientific">Aromia moschata</name>
    <dbReference type="NCBI Taxonomy" id="1265417"/>
    <lineage>
        <taxon>Eukaryota</taxon>
        <taxon>Metazoa</taxon>
        <taxon>Ecdysozoa</taxon>
        <taxon>Arthropoda</taxon>
        <taxon>Hexapoda</taxon>
        <taxon>Insecta</taxon>
        <taxon>Pterygota</taxon>
        <taxon>Neoptera</taxon>
        <taxon>Endopterygota</taxon>
        <taxon>Coleoptera</taxon>
        <taxon>Polyphaga</taxon>
        <taxon>Cucujiformia</taxon>
        <taxon>Chrysomeloidea</taxon>
        <taxon>Cerambycidae</taxon>
        <taxon>Cerambycinae</taxon>
        <taxon>Callichromatini</taxon>
        <taxon>Aromia</taxon>
    </lineage>
</organism>
<dbReference type="CDD" id="cd06456">
    <property type="entry name" value="M3A_DCP"/>
    <property type="match status" value="1"/>
</dbReference>
<dbReference type="Proteomes" id="UP001162162">
    <property type="component" value="Unassembled WGS sequence"/>
</dbReference>
<dbReference type="InterPro" id="IPR045090">
    <property type="entry name" value="Pept_M3A_M3B"/>
</dbReference>
<evidence type="ECO:0000256" key="5">
    <source>
        <dbReference type="ARBA" id="ARBA00022833"/>
    </source>
</evidence>
<dbReference type="GO" id="GO:0004222">
    <property type="term" value="F:metalloendopeptidase activity"/>
    <property type="evidence" value="ECO:0007669"/>
    <property type="project" value="InterPro"/>
</dbReference>
<comment type="caution">
    <text evidence="9">The sequence shown here is derived from an EMBL/GenBank/DDBJ whole genome shotgun (WGS) entry which is preliminary data.</text>
</comment>
<dbReference type="Gene3D" id="3.40.390.10">
    <property type="entry name" value="Collagenase (Catalytic Domain)"/>
    <property type="match status" value="1"/>
</dbReference>
<protein>
    <recommendedName>
        <fullName evidence="8">Peptidase M3A/M3B catalytic domain-containing protein</fullName>
    </recommendedName>
</protein>
<dbReference type="PANTHER" id="PTHR11804:SF83">
    <property type="entry name" value="LD37516P"/>
    <property type="match status" value="1"/>
</dbReference>
<feature type="domain" description="Peptidase M3A/M3B catalytic" evidence="8">
    <location>
        <begin position="252"/>
        <end position="703"/>
    </location>
</feature>
<dbReference type="InterPro" id="IPR034005">
    <property type="entry name" value="M3A_DCP"/>
</dbReference>
<name>A0AAV8YB34_9CUCU</name>
<evidence type="ECO:0000256" key="7">
    <source>
        <dbReference type="RuleBase" id="RU003435"/>
    </source>
</evidence>
<evidence type="ECO:0000313" key="9">
    <source>
        <dbReference type="EMBL" id="KAJ8948826.1"/>
    </source>
</evidence>
<dbReference type="SUPFAM" id="SSF55486">
    <property type="entry name" value="Metalloproteases ('zincins'), catalytic domain"/>
    <property type="match status" value="1"/>
</dbReference>
<evidence type="ECO:0000259" key="8">
    <source>
        <dbReference type="Pfam" id="PF01432"/>
    </source>
</evidence>
<evidence type="ECO:0000313" key="10">
    <source>
        <dbReference type="Proteomes" id="UP001162162"/>
    </source>
</evidence>
<dbReference type="AlphaFoldDB" id="A0AAV8YB34"/>
<dbReference type="InterPro" id="IPR001567">
    <property type="entry name" value="Pept_M3A_M3B_dom"/>
</dbReference>
<comment type="similarity">
    <text evidence="1 7">Belongs to the peptidase M3 family.</text>
</comment>
<dbReference type="FunFam" id="3.40.390.10:FF:000063">
    <property type="entry name" value="Putative cytosolic oligopeptidase A-like Protein"/>
    <property type="match status" value="1"/>
</dbReference>
<dbReference type="GO" id="GO:0046872">
    <property type="term" value="F:metal ion binding"/>
    <property type="evidence" value="ECO:0007669"/>
    <property type="project" value="UniProtKB-UniRule"/>
</dbReference>
<proteinExistence type="inferred from homology"/>
<reference evidence="9" key="1">
    <citation type="journal article" date="2023" name="Insect Mol. Biol.">
        <title>Genome sequencing provides insights into the evolution of gene families encoding plant cell wall-degrading enzymes in longhorned beetles.</title>
        <authorList>
            <person name="Shin N.R."/>
            <person name="Okamura Y."/>
            <person name="Kirsch R."/>
            <person name="Pauchet Y."/>
        </authorList>
    </citation>
    <scope>NUCLEOTIDE SEQUENCE</scope>
    <source>
        <strain evidence="9">AMC_N1</strain>
    </source>
</reference>
<dbReference type="GO" id="GO:0006508">
    <property type="term" value="P:proteolysis"/>
    <property type="evidence" value="ECO:0007669"/>
    <property type="project" value="UniProtKB-KW"/>
</dbReference>
<comment type="cofactor">
    <cofactor evidence="7">
        <name>Zn(2+)</name>
        <dbReference type="ChEBI" id="CHEBI:29105"/>
    </cofactor>
    <text evidence="7">Binds 1 zinc ion.</text>
</comment>
<keyword evidence="2 7" id="KW-0645">Protease</keyword>
<evidence type="ECO:0000256" key="2">
    <source>
        <dbReference type="ARBA" id="ARBA00022670"/>
    </source>
</evidence>
<keyword evidence="10" id="KW-1185">Reference proteome</keyword>
<gene>
    <name evidence="9" type="ORF">NQ318_013478</name>
</gene>
<evidence type="ECO:0000256" key="3">
    <source>
        <dbReference type="ARBA" id="ARBA00022723"/>
    </source>
</evidence>
<evidence type="ECO:0000256" key="4">
    <source>
        <dbReference type="ARBA" id="ARBA00022801"/>
    </source>
</evidence>
<keyword evidence="3 7" id="KW-0479">Metal-binding</keyword>
<accession>A0AAV8YB34</accession>
<dbReference type="InterPro" id="IPR024077">
    <property type="entry name" value="Neurolysin/TOP_dom2"/>
</dbReference>